<feature type="transmembrane region" description="Helical" evidence="1">
    <location>
        <begin position="1443"/>
        <end position="1466"/>
    </location>
</feature>
<feature type="transmembrane region" description="Helical" evidence="1">
    <location>
        <begin position="1609"/>
        <end position="1631"/>
    </location>
</feature>
<keyword evidence="3" id="KW-1185">Reference proteome</keyword>
<reference evidence="2 3" key="1">
    <citation type="journal article" date="2014" name="Genome Biol. Evol.">
        <title>The secreted proteins of Achlya hypogyna and Thraustotheca clavata identify the ancestral oomycete secretome and reveal gene acquisitions by horizontal gene transfer.</title>
        <authorList>
            <person name="Misner I."/>
            <person name="Blouin N."/>
            <person name="Leonard G."/>
            <person name="Richards T.A."/>
            <person name="Lane C.E."/>
        </authorList>
    </citation>
    <scope>NUCLEOTIDE SEQUENCE [LARGE SCALE GENOMIC DNA]</scope>
    <source>
        <strain evidence="2 3">ATCC 48635</strain>
    </source>
</reference>
<accession>A0A1V9YHS6</accession>
<gene>
    <name evidence="2" type="ORF">ACHHYP_12012</name>
</gene>
<dbReference type="OrthoDB" id="10481133at2759"/>
<comment type="caution">
    <text evidence="2">The sequence shown here is derived from an EMBL/GenBank/DDBJ whole genome shotgun (WGS) entry which is preliminary data.</text>
</comment>
<feature type="transmembrane region" description="Helical" evidence="1">
    <location>
        <begin position="789"/>
        <end position="813"/>
    </location>
</feature>
<keyword evidence="1" id="KW-0812">Transmembrane</keyword>
<feature type="transmembrane region" description="Helical" evidence="1">
    <location>
        <begin position="580"/>
        <end position="605"/>
    </location>
</feature>
<evidence type="ECO:0000313" key="3">
    <source>
        <dbReference type="Proteomes" id="UP000243579"/>
    </source>
</evidence>
<feature type="transmembrane region" description="Helical" evidence="1">
    <location>
        <begin position="754"/>
        <end position="777"/>
    </location>
</feature>
<dbReference type="EMBL" id="JNBR01001733">
    <property type="protein sequence ID" value="OQR85285.1"/>
    <property type="molecule type" value="Genomic_DNA"/>
</dbReference>
<evidence type="ECO:0000256" key="1">
    <source>
        <dbReference type="SAM" id="Phobius"/>
    </source>
</evidence>
<proteinExistence type="predicted"/>
<feature type="transmembrane region" description="Helical" evidence="1">
    <location>
        <begin position="24"/>
        <end position="45"/>
    </location>
</feature>
<evidence type="ECO:0000313" key="2">
    <source>
        <dbReference type="EMBL" id="OQR85285.1"/>
    </source>
</evidence>
<organism evidence="2 3">
    <name type="scientific">Achlya hypogyna</name>
    <name type="common">Oomycete</name>
    <name type="synonym">Protoachlya hypogyna</name>
    <dbReference type="NCBI Taxonomy" id="1202772"/>
    <lineage>
        <taxon>Eukaryota</taxon>
        <taxon>Sar</taxon>
        <taxon>Stramenopiles</taxon>
        <taxon>Oomycota</taxon>
        <taxon>Saprolegniomycetes</taxon>
        <taxon>Saprolegniales</taxon>
        <taxon>Achlyaceae</taxon>
        <taxon>Achlya</taxon>
    </lineage>
</organism>
<feature type="transmembrane region" description="Helical" evidence="1">
    <location>
        <begin position="696"/>
        <end position="718"/>
    </location>
</feature>
<dbReference type="Proteomes" id="UP000243579">
    <property type="component" value="Unassembled WGS sequence"/>
</dbReference>
<sequence length="1717" mass="186195">MNAQVRPVEGLQAAPLVASRTSTVAGLVWLGLGLGTSVSYLFLLAPTFANDLYWPAYNTSGYQTFVVDTLNYFLEAVAMGEVDLASVAVLGRNYGGVATSPQPHPTYAMARITAPRTALVDVVHALRNMSMWRVAWLPTQYCWVDLGRRWDLAHTEARQARCTRYLPNAAVYLDTVLRNSAMATMYSSSLYYGIEEELMTSDSGRDWLTETANVKTTVVEEAALWARAGLKTWTLQWQNYLLPGVDESVVFLNALGIERSVVVKASASTSGPWTSMIFNGLFITDAGFAVMACNQSLIRSAPNFFLRTHCDALYDPPYEGLAYLPYVDGSFVNQAGAVRKVIGPFLSVDLWVVPVPAPLSVLVQSFRTAVAATAASAAWEAAFPGWSGSLLVAPMPPAWEGSYVYYGGSPLCLNGDPQPFVQPPFAATDTCNAQVPWRLELSPESILFGLVLPPTPMVADICGAPDNTYCEAIVTAASTLLPHLRLTATLDNATTTAIAACNVSLIQLASDEQQSNWSLLLQPLAAWPFFGAVMLLDWALGKREVVKFEGDHGALILISDAYDESAPTTTVSSLGEASRVLSYLVVYSSVVLVGVTLLCLFHIAAQRTRLHSNSLVFFQRVAGSTWLGRPLVFLRGGTAVLLLSTAPVKLRSMPAGGAQLELPPRSLLTTSLLASEATWIGCGLHELCVPLYCHNARLAGVVSTAVVWLTYVVLATMAPVTVTTTLERQCVVDDVYAQLHCTSGTLVLGSLRRILVLLIVQGMIVPLVIAIVGLVSVNRQATAPMTVSGAGMAFLLTVPLDTIAGVLCGLVSLPRTDVFDIKLWVRLKGTTMPTVALLTAVAVKNSPWQSWFIKLFGLAIVAMDISSSMSYLQIARASLANDILWPAFNMTGTHVFLATWFLHEVALGSSVHELSDPVLNSEVDLTATSATLSLAAQAGAKAQYAALTTLADAVGGLRAIAACDAPWVFTQYCYLDFGRRWPMAHSARRQQRCAAMTANGAVFLESLLRNVHWDEWERCWGNAFAISFAAELQQSIDGRLFLGSLGGTRLSVPAEVAHWASLGITEYVLQWQNFKAIGIVDTYEVVNAFGVAYPFTLQSSAGYSRLSRQTSFKMYWGLANDLSTVATNATAVLGGKSLLRSSAAYAFVNASLQDVYYELNVIFPTAATLALEQVLGPFGTIDTMYVAVPSIMRQGAQALSNTIRNLRVRSRSDAANYVAICSSYQVTPIPAVWLGLDFYALGGSPLCPPTANAPVFPIRWGMYELFSFSGACADTLIDAFFVPGTEQWLFAFVFAAISSASNMTAICSQVASQAPLCLETLRTVDAFLDKTDAATIYKTWASAMTDAIAPLQIELLQFGRKGWWGTTELYLAPLLDRDDSSFHLFGWLLIDDWIRGHREVVAFEGDNGTLTLVGNTMTPMTVPVDNGQLPTVFALYALRGVQYVTAVMIMLASVSLAYSVISWGCIEGRNLLKLSRVGGMVWIGRPLVSLRSVTALCLLSRGTVALVREGPFNQFTVQSAPWYATVLAANEVTWLLGIVNDVGLIWTASGSPMYTTLETLFVWLVSACVTMLAPVSHSVAVERTCSVALLDFDVVCRSGTVTAGSWPRLVFLMGIVAGSYGVGVLFLRRLWPSKPHAQSRSLLVSGSAMALFYQTPWIVGDVYYMDRASAALNGLLSARYNESWVIFDVKTWRLVRLPARTEGDIRFQRALPLRNNA</sequence>
<feature type="transmembrane region" description="Helical" evidence="1">
    <location>
        <begin position="1560"/>
        <end position="1580"/>
    </location>
</feature>
<name>A0A1V9YHS6_ACHHY</name>
<keyword evidence="1" id="KW-1133">Transmembrane helix</keyword>
<keyword evidence="1" id="KW-0472">Membrane</keyword>
<protein>
    <submittedName>
        <fullName evidence="2">Uncharacterized protein</fullName>
    </submittedName>
</protein>